<gene>
    <name evidence="2" type="ORF">PDM29_18335</name>
</gene>
<name>A0ABY9YPX9_9GAMM</name>
<dbReference type="Proteomes" id="UP001302072">
    <property type="component" value="Chromosome"/>
</dbReference>
<accession>A0ABY9YPX9</accession>
<evidence type="ECO:0000313" key="2">
    <source>
        <dbReference type="EMBL" id="WNH52268.1"/>
    </source>
</evidence>
<proteinExistence type="predicted"/>
<reference evidence="2 3" key="1">
    <citation type="submission" date="2022-12" db="EMBL/GenBank/DDBJ databases">
        <title>Two new species, Stenotrophomonas aracearum and Stenotrophomonas oahuensis, isolated from Anthurium (Araceae family) in Hawaii.</title>
        <authorList>
            <person name="Chunag S.C."/>
            <person name="Dobhal S."/>
            <person name="Alvarez A."/>
            <person name="Arif M."/>
        </authorList>
    </citation>
    <scope>NUCLEOTIDE SEQUENCE [LARGE SCALE GENOMIC DNA]</scope>
    <source>
        <strain evidence="2 3">A5586</strain>
    </source>
</reference>
<sequence length="119" mass="12537">MKRFFTVTVLMLSACAGTSPTKADAVSNALESTLVDAVIITRSATPPFTGVVKTWIALTARVDGRSVEVLIPYFSETQDIPQVGEVCSIGVVKEEANGIAGNRMINGVFSIVTKAGCDN</sequence>
<dbReference type="RefSeq" id="WP_311191473.1">
    <property type="nucleotide sequence ID" value="NZ_CP115541.1"/>
</dbReference>
<evidence type="ECO:0008006" key="4">
    <source>
        <dbReference type="Google" id="ProtNLM"/>
    </source>
</evidence>
<keyword evidence="3" id="KW-1185">Reference proteome</keyword>
<keyword evidence="1" id="KW-0732">Signal</keyword>
<protein>
    <recommendedName>
        <fullName evidence="4">Lipoprotein</fullName>
    </recommendedName>
</protein>
<evidence type="ECO:0000313" key="3">
    <source>
        <dbReference type="Proteomes" id="UP001302072"/>
    </source>
</evidence>
<feature type="chain" id="PRO_5046566704" description="Lipoprotein" evidence="1">
    <location>
        <begin position="26"/>
        <end position="119"/>
    </location>
</feature>
<feature type="signal peptide" evidence="1">
    <location>
        <begin position="1"/>
        <end position="25"/>
    </location>
</feature>
<dbReference type="PROSITE" id="PS51257">
    <property type="entry name" value="PROKAR_LIPOPROTEIN"/>
    <property type="match status" value="1"/>
</dbReference>
<evidence type="ECO:0000256" key="1">
    <source>
        <dbReference type="SAM" id="SignalP"/>
    </source>
</evidence>
<dbReference type="EMBL" id="CP115541">
    <property type="protein sequence ID" value="WNH52268.1"/>
    <property type="molecule type" value="Genomic_DNA"/>
</dbReference>
<organism evidence="2 3">
    <name type="scientific">Stenotrophomonas oahuensis</name>
    <dbReference type="NCBI Taxonomy" id="3003271"/>
    <lineage>
        <taxon>Bacteria</taxon>
        <taxon>Pseudomonadati</taxon>
        <taxon>Pseudomonadota</taxon>
        <taxon>Gammaproteobacteria</taxon>
        <taxon>Lysobacterales</taxon>
        <taxon>Lysobacteraceae</taxon>
        <taxon>Stenotrophomonas</taxon>
    </lineage>
</organism>